<dbReference type="Pfam" id="PF01565">
    <property type="entry name" value="FAD_binding_4"/>
    <property type="match status" value="1"/>
</dbReference>
<comment type="subcellular location">
    <subcellularLocation>
        <location evidence="2">Peroxisome</location>
    </subcellularLocation>
</comment>
<evidence type="ECO:0000256" key="2">
    <source>
        <dbReference type="ARBA" id="ARBA00004275"/>
    </source>
</evidence>
<keyword evidence="4" id="KW-0285">Flavoprotein</keyword>
<comment type="cofactor">
    <cofactor evidence="1">
        <name>FAD</name>
        <dbReference type="ChEBI" id="CHEBI:57692"/>
    </cofactor>
</comment>
<keyword evidence="7" id="KW-0576">Peroxisome</keyword>
<evidence type="ECO:0000259" key="8">
    <source>
        <dbReference type="PROSITE" id="PS51387"/>
    </source>
</evidence>
<dbReference type="Pfam" id="PF08031">
    <property type="entry name" value="BBE"/>
    <property type="match status" value="1"/>
</dbReference>
<dbReference type="GO" id="GO:0016491">
    <property type="term" value="F:oxidoreductase activity"/>
    <property type="evidence" value="ECO:0007669"/>
    <property type="project" value="UniProtKB-KW"/>
</dbReference>
<evidence type="ECO:0000313" key="10">
    <source>
        <dbReference type="Proteomes" id="UP000288716"/>
    </source>
</evidence>
<evidence type="ECO:0000256" key="4">
    <source>
        <dbReference type="ARBA" id="ARBA00022630"/>
    </source>
</evidence>
<dbReference type="InterPro" id="IPR036318">
    <property type="entry name" value="FAD-bd_PCMH-like_sf"/>
</dbReference>
<dbReference type="Gene3D" id="3.40.462.20">
    <property type="match status" value="1"/>
</dbReference>
<dbReference type="InterPro" id="IPR006094">
    <property type="entry name" value="Oxid_FAD_bind_N"/>
</dbReference>
<comment type="caution">
    <text evidence="9">The sequence shown here is derived from an EMBL/GenBank/DDBJ whole genome shotgun (WGS) entry which is preliminary data.</text>
</comment>
<reference evidence="9 10" key="1">
    <citation type="journal article" date="2018" name="Gigascience">
        <title>Genomes of trombidid mites reveal novel predicted allergens and laterally-transferred genes associated with secondary metabolism.</title>
        <authorList>
            <person name="Dong X."/>
            <person name="Chaisiri K."/>
            <person name="Xia D."/>
            <person name="Armstrong S.D."/>
            <person name="Fang Y."/>
            <person name="Donnelly M.J."/>
            <person name="Kadowaki T."/>
            <person name="McGarry J.W."/>
            <person name="Darby A.C."/>
            <person name="Makepeace B.L."/>
        </authorList>
    </citation>
    <scope>NUCLEOTIDE SEQUENCE [LARGE SCALE GENOMIC DNA]</scope>
    <source>
        <strain evidence="9">UoL-UT</strain>
    </source>
</reference>
<dbReference type="InterPro" id="IPR016166">
    <property type="entry name" value="FAD-bd_PCMH"/>
</dbReference>
<name>A0A443S3G6_9ACAR</name>
<dbReference type="InterPro" id="IPR016169">
    <property type="entry name" value="FAD-bd_PCMH_sub2"/>
</dbReference>
<dbReference type="SUPFAM" id="SSF56176">
    <property type="entry name" value="FAD-binding/transporter-associated domain-like"/>
    <property type="match status" value="1"/>
</dbReference>
<dbReference type="AlphaFoldDB" id="A0A443S3G6"/>
<comment type="similarity">
    <text evidence="3">Belongs to the oxygen-dependent FAD-linked oxidoreductase family.</text>
</comment>
<dbReference type="PANTHER" id="PTHR42973:SF39">
    <property type="entry name" value="FAD-BINDING PCMH-TYPE DOMAIN-CONTAINING PROTEIN"/>
    <property type="match status" value="1"/>
</dbReference>
<sequence>MIASIGVGNSMLSVSDKLWKLGKYGIPVGTCYSVGIAGYTLGGGFGLNSRKFGLAVDRLTGIEIVTADGMLRKVCENRDKDLFWALRGAGGGNFGIVTKFYFHLFDVSQKYVWVIKYYSCNQFQEIFYKWQNWMLTNIPDSITSFLSTKDNPCAIKLSIMNYNVNLIESEIQMELIRNIFPNITESDIMYGSHLDALKPISSDYWTLNVTSQFYHKSKGFFVSKILTKDEIGVIAKSLEKRPFIGFAFEMHGGAINRVMRRKMSYVHRTSLYVAQFKFFLYVRNNTLEETITRGKLYEDELNSLITELQFMSNGEHYQNYVDNDLANWFSEYYKENGKRLKRIKRIFDSENFFFFNQSIPVL</sequence>
<dbReference type="GO" id="GO:0071949">
    <property type="term" value="F:FAD binding"/>
    <property type="evidence" value="ECO:0007669"/>
    <property type="project" value="InterPro"/>
</dbReference>
<dbReference type="PANTHER" id="PTHR42973">
    <property type="entry name" value="BINDING OXIDOREDUCTASE, PUTATIVE (AFU_ORTHOLOGUE AFUA_1G17690)-RELATED"/>
    <property type="match status" value="1"/>
</dbReference>
<proteinExistence type="inferred from homology"/>
<feature type="domain" description="FAD-binding PCMH-type" evidence="8">
    <location>
        <begin position="1"/>
        <end position="107"/>
    </location>
</feature>
<protein>
    <recommendedName>
        <fullName evidence="8">FAD-binding PCMH-type domain-containing protein</fullName>
    </recommendedName>
</protein>
<organism evidence="9 10">
    <name type="scientific">Leptotrombidium deliense</name>
    <dbReference type="NCBI Taxonomy" id="299467"/>
    <lineage>
        <taxon>Eukaryota</taxon>
        <taxon>Metazoa</taxon>
        <taxon>Ecdysozoa</taxon>
        <taxon>Arthropoda</taxon>
        <taxon>Chelicerata</taxon>
        <taxon>Arachnida</taxon>
        <taxon>Acari</taxon>
        <taxon>Acariformes</taxon>
        <taxon>Trombidiformes</taxon>
        <taxon>Prostigmata</taxon>
        <taxon>Anystina</taxon>
        <taxon>Parasitengona</taxon>
        <taxon>Trombiculoidea</taxon>
        <taxon>Trombiculidae</taxon>
        <taxon>Leptotrombidium</taxon>
    </lineage>
</organism>
<evidence type="ECO:0000256" key="5">
    <source>
        <dbReference type="ARBA" id="ARBA00022827"/>
    </source>
</evidence>
<accession>A0A443S3G6</accession>
<dbReference type="PROSITE" id="PS51387">
    <property type="entry name" value="FAD_PCMH"/>
    <property type="match status" value="1"/>
</dbReference>
<dbReference type="VEuPathDB" id="VectorBase:LDEU009960"/>
<dbReference type="Proteomes" id="UP000288716">
    <property type="component" value="Unassembled WGS sequence"/>
</dbReference>
<gene>
    <name evidence="9" type="ORF">B4U80_11709</name>
</gene>
<evidence type="ECO:0000256" key="1">
    <source>
        <dbReference type="ARBA" id="ARBA00001974"/>
    </source>
</evidence>
<evidence type="ECO:0000313" key="9">
    <source>
        <dbReference type="EMBL" id="RWS22080.1"/>
    </source>
</evidence>
<dbReference type="InterPro" id="IPR050416">
    <property type="entry name" value="FAD-linked_Oxidoreductase"/>
</dbReference>
<dbReference type="EMBL" id="NCKV01009886">
    <property type="protein sequence ID" value="RWS22080.1"/>
    <property type="molecule type" value="Genomic_DNA"/>
</dbReference>
<evidence type="ECO:0000256" key="3">
    <source>
        <dbReference type="ARBA" id="ARBA00005466"/>
    </source>
</evidence>
<keyword evidence="5" id="KW-0274">FAD</keyword>
<dbReference type="GO" id="GO:0005777">
    <property type="term" value="C:peroxisome"/>
    <property type="evidence" value="ECO:0007669"/>
    <property type="project" value="UniProtKB-SubCell"/>
</dbReference>
<dbReference type="STRING" id="299467.A0A443S3G6"/>
<dbReference type="Gene3D" id="3.30.465.10">
    <property type="match status" value="1"/>
</dbReference>
<dbReference type="OrthoDB" id="415825at2759"/>
<dbReference type="InterPro" id="IPR012951">
    <property type="entry name" value="BBE"/>
</dbReference>
<keyword evidence="6" id="KW-0560">Oxidoreductase</keyword>
<keyword evidence="10" id="KW-1185">Reference proteome</keyword>
<evidence type="ECO:0000256" key="7">
    <source>
        <dbReference type="ARBA" id="ARBA00023140"/>
    </source>
</evidence>
<evidence type="ECO:0000256" key="6">
    <source>
        <dbReference type="ARBA" id="ARBA00023002"/>
    </source>
</evidence>